<dbReference type="AlphaFoldDB" id="A0A060T6J8"/>
<dbReference type="Gene3D" id="3.40.50.1010">
    <property type="entry name" value="5'-nuclease"/>
    <property type="match status" value="1"/>
</dbReference>
<proteinExistence type="predicted"/>
<reference evidence="1" key="2">
    <citation type="submission" date="2014-06" db="EMBL/GenBank/DDBJ databases">
        <title>The complete genome of Blastobotrys (Arxula) adeninivorans LS3 - a yeast of biotechnological interest.</title>
        <authorList>
            <person name="Kunze G."/>
            <person name="Gaillardin C."/>
            <person name="Czernicka M."/>
            <person name="Durrens P."/>
            <person name="Martin T."/>
            <person name="Boer E."/>
            <person name="Gabaldon T."/>
            <person name="Cruz J."/>
            <person name="Talla E."/>
            <person name="Marck C."/>
            <person name="Goffeau A."/>
            <person name="Barbe V."/>
            <person name="Baret P."/>
            <person name="Baronian K."/>
            <person name="Beier S."/>
            <person name="Bleykasten C."/>
            <person name="Bode R."/>
            <person name="Casaregola S."/>
            <person name="Despons L."/>
            <person name="Fairhead C."/>
            <person name="Giersberg M."/>
            <person name="Gierski P."/>
            <person name="Hahnel U."/>
            <person name="Hartmann A."/>
            <person name="Jankowska D."/>
            <person name="Jubin C."/>
            <person name="Jung P."/>
            <person name="Lafontaine I."/>
            <person name="Leh-Louis V."/>
            <person name="Lemaire M."/>
            <person name="Marcet-Houben M."/>
            <person name="Mascher M."/>
            <person name="Morel G."/>
            <person name="Richard G.-F."/>
            <person name="Riechen J."/>
            <person name="Sacerdot C."/>
            <person name="Sarkar A."/>
            <person name="Savel G."/>
            <person name="Schacherer J."/>
            <person name="Sherman D."/>
            <person name="Straub M.-L."/>
            <person name="Stein N."/>
            <person name="Thierry A."/>
            <person name="Trautwein-Schult A."/>
            <person name="Westhof E."/>
            <person name="Worch S."/>
            <person name="Dujon B."/>
            <person name="Souciet J.-L."/>
            <person name="Wincker P."/>
            <person name="Scholz U."/>
            <person name="Neuveglise N."/>
        </authorList>
    </citation>
    <scope>NUCLEOTIDE SEQUENCE</scope>
    <source>
        <strain evidence="1">LS3</strain>
    </source>
</reference>
<sequence length="222" mass="24452">MTSTHADIYPILQELFPKDVPTLAVPYPCGRHYAKAKVKVLIDLSNVRISARHLGIDLDIAILDLIMTRGRPTNAKVLAGSPNIADEMIFAMAPKLGYRTFALKARIKEGMVKERGVDDMLAYHILESARSNITGTIALATGDGQPSGTHNLAAGRVGFLDSAKEALSRGWRIELYSFGANLSHNWTVLARRYPKHLAIIYLDEFAPFLNRSQPGPTVDRVT</sequence>
<organism evidence="1">
    <name type="scientific">Blastobotrys adeninivorans</name>
    <name type="common">Yeast</name>
    <name type="synonym">Arxula adeninivorans</name>
    <dbReference type="NCBI Taxonomy" id="409370"/>
    <lineage>
        <taxon>Eukaryota</taxon>
        <taxon>Fungi</taxon>
        <taxon>Dikarya</taxon>
        <taxon>Ascomycota</taxon>
        <taxon>Saccharomycotina</taxon>
        <taxon>Dipodascomycetes</taxon>
        <taxon>Dipodascales</taxon>
        <taxon>Trichomonascaceae</taxon>
        <taxon>Blastobotrys</taxon>
    </lineage>
</organism>
<evidence type="ECO:0000313" key="1">
    <source>
        <dbReference type="EMBL" id="CDP36578.1"/>
    </source>
</evidence>
<reference evidence="1" key="1">
    <citation type="submission" date="2014-02" db="EMBL/GenBank/DDBJ databases">
        <authorList>
            <person name="Genoscope - CEA"/>
        </authorList>
    </citation>
    <scope>NUCLEOTIDE SEQUENCE</scope>
    <source>
        <strain evidence="1">LS3</strain>
    </source>
</reference>
<gene>
    <name evidence="1" type="ORF">GNLVRS02_ARAD1B16236g</name>
</gene>
<dbReference type="EMBL" id="HG937692">
    <property type="protein sequence ID" value="CDP36578.1"/>
    <property type="molecule type" value="Genomic_DNA"/>
</dbReference>
<protein>
    <submittedName>
        <fullName evidence="1">ARAD1B16236p</fullName>
    </submittedName>
</protein>
<accession>A0A060T6J8</accession>
<name>A0A060T6J8_BLAAD</name>